<name>B4HCB5_DROPE</name>
<dbReference type="Proteomes" id="UP000008744">
    <property type="component" value="Unassembled WGS sequence"/>
</dbReference>
<dbReference type="EMBL" id="CH479295">
    <property type="protein sequence ID" value="EDW25749.1"/>
    <property type="molecule type" value="Genomic_DNA"/>
</dbReference>
<reference evidence="1 2" key="1">
    <citation type="journal article" date="2007" name="Nature">
        <title>Evolution of genes and genomes on the Drosophila phylogeny.</title>
        <authorList>
            <consortium name="Drosophila 12 Genomes Consortium"/>
            <person name="Clark A.G."/>
            <person name="Eisen M.B."/>
            <person name="Smith D.R."/>
            <person name="Bergman C.M."/>
            <person name="Oliver B."/>
            <person name="Markow T.A."/>
            <person name="Kaufman T.C."/>
            <person name="Kellis M."/>
            <person name="Gelbart W."/>
            <person name="Iyer V.N."/>
            <person name="Pollard D.A."/>
            <person name="Sackton T.B."/>
            <person name="Larracuente A.M."/>
            <person name="Singh N.D."/>
            <person name="Abad J.P."/>
            <person name="Abt D.N."/>
            <person name="Adryan B."/>
            <person name="Aguade M."/>
            <person name="Akashi H."/>
            <person name="Anderson W.W."/>
            <person name="Aquadro C.F."/>
            <person name="Ardell D.H."/>
            <person name="Arguello R."/>
            <person name="Artieri C.G."/>
            <person name="Barbash D.A."/>
            <person name="Barker D."/>
            <person name="Barsanti P."/>
            <person name="Batterham P."/>
            <person name="Batzoglou S."/>
            <person name="Begun D."/>
            <person name="Bhutkar A."/>
            <person name="Blanco E."/>
            <person name="Bosak S.A."/>
            <person name="Bradley R.K."/>
            <person name="Brand A.D."/>
            <person name="Brent M.R."/>
            <person name="Brooks A.N."/>
            <person name="Brown R.H."/>
            <person name="Butlin R.K."/>
            <person name="Caggese C."/>
            <person name="Calvi B.R."/>
            <person name="Bernardo de Carvalho A."/>
            <person name="Caspi A."/>
            <person name="Castrezana S."/>
            <person name="Celniker S.E."/>
            <person name="Chang J.L."/>
            <person name="Chapple C."/>
            <person name="Chatterji S."/>
            <person name="Chinwalla A."/>
            <person name="Civetta A."/>
            <person name="Clifton S.W."/>
            <person name="Comeron J.M."/>
            <person name="Costello J.C."/>
            <person name="Coyne J.A."/>
            <person name="Daub J."/>
            <person name="David R.G."/>
            <person name="Delcher A.L."/>
            <person name="Delehaunty K."/>
            <person name="Do C.B."/>
            <person name="Ebling H."/>
            <person name="Edwards K."/>
            <person name="Eickbush T."/>
            <person name="Evans J.D."/>
            <person name="Filipski A."/>
            <person name="Findeiss S."/>
            <person name="Freyhult E."/>
            <person name="Fulton L."/>
            <person name="Fulton R."/>
            <person name="Garcia A.C."/>
            <person name="Gardiner A."/>
            <person name="Garfield D.A."/>
            <person name="Garvin B.E."/>
            <person name="Gibson G."/>
            <person name="Gilbert D."/>
            <person name="Gnerre S."/>
            <person name="Godfrey J."/>
            <person name="Good R."/>
            <person name="Gotea V."/>
            <person name="Gravely B."/>
            <person name="Greenberg A.J."/>
            <person name="Griffiths-Jones S."/>
            <person name="Gross S."/>
            <person name="Guigo R."/>
            <person name="Gustafson E.A."/>
            <person name="Haerty W."/>
            <person name="Hahn M.W."/>
            <person name="Halligan D.L."/>
            <person name="Halpern A.L."/>
            <person name="Halter G.M."/>
            <person name="Han M.V."/>
            <person name="Heger A."/>
            <person name="Hillier L."/>
            <person name="Hinrichs A.S."/>
            <person name="Holmes I."/>
            <person name="Hoskins R.A."/>
            <person name="Hubisz M.J."/>
            <person name="Hultmark D."/>
            <person name="Huntley M.A."/>
            <person name="Jaffe D.B."/>
            <person name="Jagadeeshan S."/>
            <person name="Jeck W.R."/>
            <person name="Johnson J."/>
            <person name="Jones C.D."/>
            <person name="Jordan W.C."/>
            <person name="Karpen G.H."/>
            <person name="Kataoka E."/>
            <person name="Keightley P.D."/>
            <person name="Kheradpour P."/>
            <person name="Kirkness E.F."/>
            <person name="Koerich L.B."/>
            <person name="Kristiansen K."/>
            <person name="Kudrna D."/>
            <person name="Kulathinal R.J."/>
            <person name="Kumar S."/>
            <person name="Kwok R."/>
            <person name="Lander E."/>
            <person name="Langley C.H."/>
            <person name="Lapoint R."/>
            <person name="Lazzaro B.P."/>
            <person name="Lee S.J."/>
            <person name="Levesque L."/>
            <person name="Li R."/>
            <person name="Lin C.F."/>
            <person name="Lin M.F."/>
            <person name="Lindblad-Toh K."/>
            <person name="Llopart A."/>
            <person name="Long M."/>
            <person name="Low L."/>
            <person name="Lozovsky E."/>
            <person name="Lu J."/>
            <person name="Luo M."/>
            <person name="Machado C.A."/>
            <person name="Makalowski W."/>
            <person name="Marzo M."/>
            <person name="Matsuda M."/>
            <person name="Matzkin L."/>
            <person name="McAllister B."/>
            <person name="McBride C.S."/>
            <person name="McKernan B."/>
            <person name="McKernan K."/>
            <person name="Mendez-Lago M."/>
            <person name="Minx P."/>
            <person name="Mollenhauer M.U."/>
            <person name="Montooth K."/>
            <person name="Mount S.M."/>
            <person name="Mu X."/>
            <person name="Myers E."/>
            <person name="Negre B."/>
            <person name="Newfeld S."/>
            <person name="Nielsen R."/>
            <person name="Noor M.A."/>
            <person name="O'Grady P."/>
            <person name="Pachter L."/>
            <person name="Papaceit M."/>
            <person name="Parisi M.J."/>
            <person name="Parisi M."/>
            <person name="Parts L."/>
            <person name="Pedersen J.S."/>
            <person name="Pesole G."/>
            <person name="Phillippy A.M."/>
            <person name="Ponting C.P."/>
            <person name="Pop M."/>
            <person name="Porcelli D."/>
            <person name="Powell J.R."/>
            <person name="Prohaska S."/>
            <person name="Pruitt K."/>
            <person name="Puig M."/>
            <person name="Quesneville H."/>
            <person name="Ram K.R."/>
            <person name="Rand D."/>
            <person name="Rasmussen M.D."/>
            <person name="Reed L.K."/>
            <person name="Reenan R."/>
            <person name="Reily A."/>
            <person name="Remington K.A."/>
            <person name="Rieger T.T."/>
            <person name="Ritchie M.G."/>
            <person name="Robin C."/>
            <person name="Rogers Y.H."/>
            <person name="Rohde C."/>
            <person name="Rozas J."/>
            <person name="Rubenfield M.J."/>
            <person name="Ruiz A."/>
            <person name="Russo S."/>
            <person name="Salzberg S.L."/>
            <person name="Sanchez-Gracia A."/>
            <person name="Saranga D.J."/>
            <person name="Sato H."/>
            <person name="Schaeffer S.W."/>
            <person name="Schatz M.C."/>
            <person name="Schlenke T."/>
            <person name="Schwartz R."/>
            <person name="Segarra C."/>
            <person name="Singh R.S."/>
            <person name="Sirot L."/>
            <person name="Sirota M."/>
            <person name="Sisneros N.B."/>
            <person name="Smith C.D."/>
            <person name="Smith T.F."/>
            <person name="Spieth J."/>
            <person name="Stage D.E."/>
            <person name="Stark A."/>
            <person name="Stephan W."/>
            <person name="Strausberg R.L."/>
            <person name="Strempel S."/>
            <person name="Sturgill D."/>
            <person name="Sutton G."/>
            <person name="Sutton G.G."/>
            <person name="Tao W."/>
            <person name="Teichmann S."/>
            <person name="Tobari Y.N."/>
            <person name="Tomimura Y."/>
            <person name="Tsolas J.M."/>
            <person name="Valente V.L."/>
            <person name="Venter E."/>
            <person name="Venter J.C."/>
            <person name="Vicario S."/>
            <person name="Vieira F.G."/>
            <person name="Vilella A.J."/>
            <person name="Villasante A."/>
            <person name="Walenz B."/>
            <person name="Wang J."/>
            <person name="Wasserman M."/>
            <person name="Watts T."/>
            <person name="Wilson D."/>
            <person name="Wilson R.K."/>
            <person name="Wing R.A."/>
            <person name="Wolfner M.F."/>
            <person name="Wong A."/>
            <person name="Wong G.K."/>
            <person name="Wu C.I."/>
            <person name="Wu G."/>
            <person name="Yamamoto D."/>
            <person name="Yang H.P."/>
            <person name="Yang S.P."/>
            <person name="Yorke J.A."/>
            <person name="Yoshida K."/>
            <person name="Zdobnov E."/>
            <person name="Zhang P."/>
            <person name="Zhang Y."/>
            <person name="Zimin A.V."/>
            <person name="Baldwin J."/>
            <person name="Abdouelleil A."/>
            <person name="Abdulkadir J."/>
            <person name="Abebe A."/>
            <person name="Abera B."/>
            <person name="Abreu J."/>
            <person name="Acer S.C."/>
            <person name="Aftuck L."/>
            <person name="Alexander A."/>
            <person name="An P."/>
            <person name="Anderson E."/>
            <person name="Anderson S."/>
            <person name="Arachi H."/>
            <person name="Azer M."/>
            <person name="Bachantsang P."/>
            <person name="Barry A."/>
            <person name="Bayul T."/>
            <person name="Berlin A."/>
            <person name="Bessette D."/>
            <person name="Bloom T."/>
            <person name="Blye J."/>
            <person name="Boguslavskiy L."/>
            <person name="Bonnet C."/>
            <person name="Boukhgalter B."/>
            <person name="Bourzgui I."/>
            <person name="Brown A."/>
            <person name="Cahill P."/>
            <person name="Channer S."/>
            <person name="Cheshatsang Y."/>
            <person name="Chuda L."/>
            <person name="Citroen M."/>
            <person name="Collymore A."/>
            <person name="Cooke P."/>
            <person name="Costello M."/>
            <person name="D'Aco K."/>
            <person name="Daza R."/>
            <person name="De Haan G."/>
            <person name="DeGray S."/>
            <person name="DeMaso C."/>
            <person name="Dhargay N."/>
            <person name="Dooley K."/>
            <person name="Dooley E."/>
            <person name="Doricent M."/>
            <person name="Dorje P."/>
            <person name="Dorjee K."/>
            <person name="Dupes A."/>
            <person name="Elong R."/>
            <person name="Falk J."/>
            <person name="Farina A."/>
            <person name="Faro S."/>
            <person name="Ferguson D."/>
            <person name="Fisher S."/>
            <person name="Foley C.D."/>
            <person name="Franke A."/>
            <person name="Friedrich D."/>
            <person name="Gadbois L."/>
            <person name="Gearin G."/>
            <person name="Gearin C.R."/>
            <person name="Giannoukos G."/>
            <person name="Goode T."/>
            <person name="Graham J."/>
            <person name="Grandbois E."/>
            <person name="Grewal S."/>
            <person name="Gyaltsen K."/>
            <person name="Hafez N."/>
            <person name="Hagos B."/>
            <person name="Hall J."/>
            <person name="Henson C."/>
            <person name="Hollinger A."/>
            <person name="Honan T."/>
            <person name="Huard M.D."/>
            <person name="Hughes L."/>
            <person name="Hurhula B."/>
            <person name="Husby M.E."/>
            <person name="Kamat A."/>
            <person name="Kanga B."/>
            <person name="Kashin S."/>
            <person name="Khazanovich D."/>
            <person name="Kisner P."/>
            <person name="Lance K."/>
            <person name="Lara M."/>
            <person name="Lee W."/>
            <person name="Lennon N."/>
            <person name="Letendre F."/>
            <person name="LeVine R."/>
            <person name="Lipovsky A."/>
            <person name="Liu X."/>
            <person name="Liu J."/>
            <person name="Liu S."/>
            <person name="Lokyitsang T."/>
            <person name="Lokyitsang Y."/>
            <person name="Lubonja R."/>
            <person name="Lui A."/>
            <person name="MacDonald P."/>
            <person name="Magnisalis V."/>
            <person name="Maru K."/>
            <person name="Matthews C."/>
            <person name="McCusker W."/>
            <person name="McDonough S."/>
            <person name="Mehta T."/>
            <person name="Meldrim J."/>
            <person name="Meneus L."/>
            <person name="Mihai O."/>
            <person name="Mihalev A."/>
            <person name="Mihova T."/>
            <person name="Mittelman R."/>
            <person name="Mlenga V."/>
            <person name="Montmayeur A."/>
            <person name="Mulrain L."/>
            <person name="Navidi A."/>
            <person name="Naylor J."/>
            <person name="Negash T."/>
            <person name="Nguyen T."/>
            <person name="Nguyen N."/>
            <person name="Nicol R."/>
            <person name="Norbu C."/>
            <person name="Norbu N."/>
            <person name="Novod N."/>
            <person name="O'Neill B."/>
            <person name="Osman S."/>
            <person name="Markiewicz E."/>
            <person name="Oyono O.L."/>
            <person name="Patti C."/>
            <person name="Phunkhang P."/>
            <person name="Pierre F."/>
            <person name="Priest M."/>
            <person name="Raghuraman S."/>
            <person name="Rege F."/>
            <person name="Reyes R."/>
            <person name="Rise C."/>
            <person name="Rogov P."/>
            <person name="Ross K."/>
            <person name="Ryan E."/>
            <person name="Settipalli S."/>
            <person name="Shea T."/>
            <person name="Sherpa N."/>
            <person name="Shi L."/>
            <person name="Shih D."/>
            <person name="Sparrow T."/>
            <person name="Spaulding J."/>
            <person name="Stalker J."/>
            <person name="Stange-Thomann N."/>
            <person name="Stavropoulos S."/>
            <person name="Stone C."/>
            <person name="Strader C."/>
            <person name="Tesfaye S."/>
            <person name="Thomson T."/>
            <person name="Thoulutsang Y."/>
            <person name="Thoulutsang D."/>
            <person name="Topham K."/>
            <person name="Topping I."/>
            <person name="Tsamla T."/>
            <person name="Vassiliev H."/>
            <person name="Vo A."/>
            <person name="Wangchuk T."/>
            <person name="Wangdi T."/>
            <person name="Weiand M."/>
            <person name="Wilkinson J."/>
            <person name="Wilson A."/>
            <person name="Yadav S."/>
            <person name="Young G."/>
            <person name="Yu Q."/>
            <person name="Zembek L."/>
            <person name="Zhong D."/>
            <person name="Zimmer A."/>
            <person name="Zwirko Z."/>
            <person name="Jaffe D.B."/>
            <person name="Alvarez P."/>
            <person name="Brockman W."/>
            <person name="Butler J."/>
            <person name="Chin C."/>
            <person name="Gnerre S."/>
            <person name="Grabherr M."/>
            <person name="Kleber M."/>
            <person name="Mauceli E."/>
            <person name="MacCallum I."/>
        </authorList>
    </citation>
    <scope>NUCLEOTIDE SEQUENCE [LARGE SCALE GENOMIC DNA]</scope>
    <source>
        <strain evidence="2">MSH-3 / Tucson 14011-0111.49</strain>
    </source>
</reference>
<evidence type="ECO:0000313" key="2">
    <source>
        <dbReference type="Proteomes" id="UP000008744"/>
    </source>
</evidence>
<dbReference type="AlphaFoldDB" id="B4HCB5"/>
<proteinExistence type="predicted"/>
<keyword evidence="2" id="KW-1185">Reference proteome</keyword>
<organism evidence="2">
    <name type="scientific">Drosophila persimilis</name>
    <name type="common">Fruit fly</name>
    <dbReference type="NCBI Taxonomy" id="7234"/>
    <lineage>
        <taxon>Eukaryota</taxon>
        <taxon>Metazoa</taxon>
        <taxon>Ecdysozoa</taxon>
        <taxon>Arthropoda</taxon>
        <taxon>Hexapoda</taxon>
        <taxon>Insecta</taxon>
        <taxon>Pterygota</taxon>
        <taxon>Neoptera</taxon>
        <taxon>Endopterygota</taxon>
        <taxon>Diptera</taxon>
        <taxon>Brachycera</taxon>
        <taxon>Muscomorpha</taxon>
        <taxon>Ephydroidea</taxon>
        <taxon>Drosophilidae</taxon>
        <taxon>Drosophila</taxon>
        <taxon>Sophophora</taxon>
    </lineage>
</organism>
<protein>
    <submittedName>
        <fullName evidence="1">GL26957</fullName>
    </submittedName>
</protein>
<gene>
    <name evidence="1" type="primary">Dper\GL26957</name>
    <name evidence="1" type="ORF">Dper_GL26957</name>
</gene>
<sequence>MEEDHSVMDFEALDEFQDPAPFVLLMDEWYLPEQIPSVSPRVPSLMPDSTYRTLSVYWDHTGRQQVSPRTPRQSPDSGLGILLGYKLREGDHAGAPTGIPKGA</sequence>
<dbReference type="HOGENOM" id="CLU_2266489_0_0_1"/>
<accession>B4HCB5</accession>
<evidence type="ECO:0000313" key="1">
    <source>
        <dbReference type="EMBL" id="EDW25749.1"/>
    </source>
</evidence>